<keyword evidence="3 8" id="KW-1134">Transmembrane beta strand</keyword>
<feature type="chain" id="PRO_5032271045" evidence="10">
    <location>
        <begin position="31"/>
        <end position="1105"/>
    </location>
</feature>
<dbReference type="Proteomes" id="UP000466966">
    <property type="component" value="Unassembled WGS sequence"/>
</dbReference>
<feature type="domain" description="TonB-dependent receptor-like beta-barrel" evidence="11">
    <location>
        <begin position="810"/>
        <end position="1059"/>
    </location>
</feature>
<keyword evidence="6 8" id="KW-0472">Membrane</keyword>
<evidence type="ECO:0000313" key="13">
    <source>
        <dbReference type="EMBL" id="MXO72244.1"/>
    </source>
</evidence>
<dbReference type="InterPro" id="IPR037066">
    <property type="entry name" value="Plug_dom_sf"/>
</dbReference>
<evidence type="ECO:0000256" key="5">
    <source>
        <dbReference type="ARBA" id="ARBA00023077"/>
    </source>
</evidence>
<keyword evidence="2 8" id="KW-0813">Transport</keyword>
<evidence type="ECO:0000256" key="2">
    <source>
        <dbReference type="ARBA" id="ARBA00022448"/>
    </source>
</evidence>
<evidence type="ECO:0000256" key="4">
    <source>
        <dbReference type="ARBA" id="ARBA00022692"/>
    </source>
</evidence>
<evidence type="ECO:0000256" key="3">
    <source>
        <dbReference type="ARBA" id="ARBA00022452"/>
    </source>
</evidence>
<dbReference type="InterPro" id="IPR039426">
    <property type="entry name" value="TonB-dep_rcpt-like"/>
</dbReference>
<dbReference type="InterPro" id="IPR000531">
    <property type="entry name" value="Beta-barrel_TonB"/>
</dbReference>
<dbReference type="SUPFAM" id="SSF56935">
    <property type="entry name" value="Porins"/>
    <property type="match status" value="1"/>
</dbReference>
<evidence type="ECO:0000256" key="9">
    <source>
        <dbReference type="RuleBase" id="RU003357"/>
    </source>
</evidence>
<dbReference type="PANTHER" id="PTHR47234:SF2">
    <property type="entry name" value="TONB-DEPENDENT RECEPTOR"/>
    <property type="match status" value="1"/>
</dbReference>
<comment type="similarity">
    <text evidence="8 9">Belongs to the TonB-dependent receptor family.</text>
</comment>
<dbReference type="RefSeq" id="WP_160772165.1">
    <property type="nucleotide sequence ID" value="NZ_WTYV01000004.1"/>
</dbReference>
<evidence type="ECO:0000256" key="7">
    <source>
        <dbReference type="ARBA" id="ARBA00023237"/>
    </source>
</evidence>
<feature type="domain" description="TonB-dependent receptor plug" evidence="12">
    <location>
        <begin position="54"/>
        <end position="170"/>
    </location>
</feature>
<dbReference type="Gene3D" id="2.40.170.20">
    <property type="entry name" value="TonB-dependent receptor, beta-barrel domain"/>
    <property type="match status" value="1"/>
</dbReference>
<feature type="signal peptide" evidence="10">
    <location>
        <begin position="1"/>
        <end position="30"/>
    </location>
</feature>
<feature type="domain" description="TonB-dependent receptor-like beta-barrel" evidence="11">
    <location>
        <begin position="493"/>
        <end position="766"/>
    </location>
</feature>
<proteinExistence type="inferred from homology"/>
<keyword evidence="4 8" id="KW-0812">Transmembrane</keyword>
<keyword evidence="10" id="KW-0732">Signal</keyword>
<evidence type="ECO:0000256" key="8">
    <source>
        <dbReference type="PROSITE-ProRule" id="PRU01360"/>
    </source>
</evidence>
<dbReference type="EMBL" id="WTYV01000004">
    <property type="protein sequence ID" value="MXO72244.1"/>
    <property type="molecule type" value="Genomic_DNA"/>
</dbReference>
<evidence type="ECO:0000256" key="1">
    <source>
        <dbReference type="ARBA" id="ARBA00004571"/>
    </source>
</evidence>
<dbReference type="PANTHER" id="PTHR47234">
    <property type="match status" value="1"/>
</dbReference>
<reference evidence="13 14" key="1">
    <citation type="submission" date="2019-12" db="EMBL/GenBank/DDBJ databases">
        <title>Genomic-based taxomic classification of the family Erythrobacteraceae.</title>
        <authorList>
            <person name="Xu L."/>
        </authorList>
    </citation>
    <scope>NUCLEOTIDE SEQUENCE [LARGE SCALE GENOMIC DNA]</scope>
    <source>
        <strain evidence="13 14">M0322</strain>
    </source>
</reference>
<dbReference type="AlphaFoldDB" id="A0A844Z0L0"/>
<dbReference type="GO" id="GO:0009279">
    <property type="term" value="C:cell outer membrane"/>
    <property type="evidence" value="ECO:0007669"/>
    <property type="project" value="UniProtKB-SubCell"/>
</dbReference>
<dbReference type="Pfam" id="PF07715">
    <property type="entry name" value="Plug"/>
    <property type="match status" value="1"/>
</dbReference>
<dbReference type="InterPro" id="IPR012910">
    <property type="entry name" value="Plug_dom"/>
</dbReference>
<dbReference type="PROSITE" id="PS52016">
    <property type="entry name" value="TONB_DEPENDENT_REC_3"/>
    <property type="match status" value="1"/>
</dbReference>
<keyword evidence="7 8" id="KW-0998">Cell outer membrane</keyword>
<evidence type="ECO:0000256" key="10">
    <source>
        <dbReference type="SAM" id="SignalP"/>
    </source>
</evidence>
<keyword evidence="14" id="KW-1185">Reference proteome</keyword>
<evidence type="ECO:0000259" key="11">
    <source>
        <dbReference type="Pfam" id="PF00593"/>
    </source>
</evidence>
<dbReference type="Gene3D" id="2.170.130.10">
    <property type="entry name" value="TonB-dependent receptor, plug domain"/>
    <property type="match status" value="1"/>
</dbReference>
<evidence type="ECO:0000259" key="12">
    <source>
        <dbReference type="Pfam" id="PF07715"/>
    </source>
</evidence>
<comment type="subcellular location">
    <subcellularLocation>
        <location evidence="1 8">Cell outer membrane</location>
        <topology evidence="1 8">Multi-pass membrane protein</topology>
    </subcellularLocation>
</comment>
<sequence>MRGFNNKRVVKALLLAGGASAIVTAIPAAAQEDGANSDDRIVVTGSRIRVQDYESNSPIVTVGADLLENSGTSSVEVNLNRLPQFVPEKTPTQGGDIQATPTNTPGSATVSLRGIGSNRNVVLIDGRRATPGSASMAVDINTLPSAAIERVEIISGGASSTYGADAVGGVVNFILKKNFEGIEFSGRYGITQEGDGAEYDLSALMGTNFADGRGNISLAMSTSDRKASYREDRSWYNELWANPNVGGNYFFPTYSGITQTGANAQYQALLNAMFPNRTPGTNVSATGSLYFLPDGTPFTFGNSAAGVSGVSNFPTSLIDGQETVRSSLGGISQNFQDDYLNLPLTRYNFYVRGSYDINDWVSAIAQGYFSTSHTETVQQPGPIVGGWNVVVPRYISGVNGATVNDATWLPANLTALLNARGTTVAPLAPQGAAESAVDYAARQAAYQRLLDSTACLAAGQGSADANNFVSQRACSWSPTGYVPGLGNREVITDNYTYNMVFGLQGVIPGSDWSWDITWNRGESATNFITTGVASLERLRAVMSAPNFGAGFVRQGNAAGGGFGANRATCTTGLNPFSGVTPSQDCIDAVNADLKETGTMRQTVWEANMEGSLFDLPAGEMRAAIGASYRENLYEFREDTLKEVTSSFLDQALGIYPARSIDEQISNRDVYGEVSIPLLHDLPLIQQFDLVGGIRYTDSSQTGGSTTWKVEASWEVTDWLRFRGGYNRAERAPNMGELYSFTQNFGLLTGGDACSTGNPFSYSANPANANGNRVKALCVQLMDKTRIPGQPLNSELYYGNGLPSTDPAYIAPSAGSTSTSTAPGFAFPYFVGNPNLTNETAKTITAGMVLESPVASGAFSGMRLAVDYYNIKVNDAIGLLSGQTLQQLCLDPAFNPTFDPNSFACENFQRGTGGGIGAVRLAYTNSAAFRTSGIDAQLDWRMDVGPGTLSLNTVFNYLMSLRSSPFYSGVPAASQTPFRQLAGTFAAPDAGLQSFAYRYKVLTNVNYRLDQFSVGLQWRHLPSIKSGNTNTGYGSYDLFNLNSSYAATDNVTVRFGIDNLFNRGPVFGNTNPLANPAAFQLSGGGYDAQNYDIVGRRFYVGANMSF</sequence>
<evidence type="ECO:0000313" key="14">
    <source>
        <dbReference type="Proteomes" id="UP000466966"/>
    </source>
</evidence>
<evidence type="ECO:0000256" key="6">
    <source>
        <dbReference type="ARBA" id="ARBA00023136"/>
    </source>
</evidence>
<dbReference type="OrthoDB" id="7614575at2"/>
<name>A0A844Z0L0_9SPHN</name>
<comment type="caution">
    <text evidence="13">The sequence shown here is derived from an EMBL/GenBank/DDBJ whole genome shotgun (WGS) entry which is preliminary data.</text>
</comment>
<accession>A0A844Z0L0</accession>
<organism evidence="13 14">
    <name type="scientific">Alteraurantiacibacter buctensis</name>
    <dbReference type="NCBI Taxonomy" id="1503981"/>
    <lineage>
        <taxon>Bacteria</taxon>
        <taxon>Pseudomonadati</taxon>
        <taxon>Pseudomonadota</taxon>
        <taxon>Alphaproteobacteria</taxon>
        <taxon>Sphingomonadales</taxon>
        <taxon>Erythrobacteraceae</taxon>
        <taxon>Alteraurantiacibacter</taxon>
    </lineage>
</organism>
<dbReference type="InterPro" id="IPR036942">
    <property type="entry name" value="Beta-barrel_TonB_sf"/>
</dbReference>
<protein>
    <submittedName>
        <fullName evidence="13">TonB-dependent receptor</fullName>
    </submittedName>
</protein>
<gene>
    <name evidence="13" type="ORF">GRI99_11460</name>
</gene>
<keyword evidence="5 9" id="KW-0798">TonB box</keyword>
<keyword evidence="13" id="KW-0675">Receptor</keyword>
<dbReference type="Pfam" id="PF00593">
    <property type="entry name" value="TonB_dep_Rec_b-barrel"/>
    <property type="match status" value="2"/>
</dbReference>